<accession>A0ABS4F9V2</accession>
<dbReference type="GeneID" id="95404147"/>
<evidence type="ECO:0000313" key="1">
    <source>
        <dbReference type="EMBL" id="MBP1893035.1"/>
    </source>
</evidence>
<dbReference type="RefSeq" id="WP_210094681.1">
    <property type="nucleotide sequence ID" value="NZ_DMBX01000007.1"/>
</dbReference>
<dbReference type="EMBL" id="JAGGKI010000004">
    <property type="protein sequence ID" value="MBP1893035.1"/>
    <property type="molecule type" value="Genomic_DNA"/>
</dbReference>
<gene>
    <name evidence="1" type="ORF">J2Z18_002137</name>
</gene>
<proteinExistence type="predicted"/>
<organism evidence="1 2">
    <name type="scientific">Paenibacillus lactis</name>
    <dbReference type="NCBI Taxonomy" id="228574"/>
    <lineage>
        <taxon>Bacteria</taxon>
        <taxon>Bacillati</taxon>
        <taxon>Bacillota</taxon>
        <taxon>Bacilli</taxon>
        <taxon>Bacillales</taxon>
        <taxon>Paenibacillaceae</taxon>
        <taxon>Paenibacillus</taxon>
    </lineage>
</organism>
<keyword evidence="2" id="KW-1185">Reference proteome</keyword>
<evidence type="ECO:0000313" key="2">
    <source>
        <dbReference type="Proteomes" id="UP000706926"/>
    </source>
</evidence>
<comment type="caution">
    <text evidence="1">The sequence shown here is derived from an EMBL/GenBank/DDBJ whole genome shotgun (WGS) entry which is preliminary data.</text>
</comment>
<dbReference type="Proteomes" id="UP000706926">
    <property type="component" value="Unassembled WGS sequence"/>
</dbReference>
<reference evidence="1 2" key="1">
    <citation type="submission" date="2021-03" db="EMBL/GenBank/DDBJ databases">
        <title>Genomic Encyclopedia of Type Strains, Phase IV (KMG-IV): sequencing the most valuable type-strain genomes for metagenomic binning, comparative biology and taxonomic classification.</title>
        <authorList>
            <person name="Goeker M."/>
        </authorList>
    </citation>
    <scope>NUCLEOTIDE SEQUENCE [LARGE SCALE GENOMIC DNA]</scope>
    <source>
        <strain evidence="1 2">DSM 15596</strain>
    </source>
</reference>
<evidence type="ECO:0008006" key="3">
    <source>
        <dbReference type="Google" id="ProtNLM"/>
    </source>
</evidence>
<sequence>MEHQLSEATAVKETFDYAKVNELLSEGWTLHSMWPDQSKTRYVLVKF</sequence>
<protein>
    <recommendedName>
        <fullName evidence="3">DUF4177 domain-containing protein</fullName>
    </recommendedName>
</protein>
<name>A0ABS4F9V2_9BACL</name>